<feature type="domain" description="Plasmid partition protein putative N-terminal" evidence="1">
    <location>
        <begin position="23"/>
        <end position="129"/>
    </location>
</feature>
<dbReference type="Pfam" id="PF25882">
    <property type="entry name" value="Plasmid_parti_C"/>
    <property type="match status" value="1"/>
</dbReference>
<sequence>MDKKNINLKINKRISENNLNYILDQSDENQRKEEFEQLITQLKNNIKSEIYNIIDTMKILKKINDKKLYIEGGYKYFNDFLLDFRLAKTQSYEYIKLATAVEAGLLEENYIASNGIRASIRYIKSKTNETVKKSKQNPIKPLRFQLKTQESYDFYKKNAKFTSFMMHEIFENQKDFLNKLLKKYKQLKG</sequence>
<evidence type="ECO:0000313" key="4">
    <source>
        <dbReference type="Proteomes" id="UP000199262"/>
    </source>
</evidence>
<keyword evidence="4" id="KW-1185">Reference proteome</keyword>
<dbReference type="RefSeq" id="WP_091973996.1">
    <property type="nucleotide sequence ID" value="NZ_CP179485.1"/>
</dbReference>
<organism evidence="3 4">
    <name type="scientific">Borreliella japonica</name>
    <name type="common">Borrelia japonica</name>
    <dbReference type="NCBI Taxonomy" id="34095"/>
    <lineage>
        <taxon>Bacteria</taxon>
        <taxon>Pseudomonadati</taxon>
        <taxon>Spirochaetota</taxon>
        <taxon>Spirochaetia</taxon>
        <taxon>Spirochaetales</taxon>
        <taxon>Borreliaceae</taxon>
        <taxon>Borreliella</taxon>
    </lineage>
</organism>
<dbReference type="Pfam" id="PF01672">
    <property type="entry name" value="Plasmid_parti_N"/>
    <property type="match status" value="1"/>
</dbReference>
<dbReference type="InterPro" id="IPR002596">
    <property type="entry name" value="Plasmid_parti"/>
</dbReference>
<gene>
    <name evidence="3" type="ORF">SAMN02983004_01144</name>
</gene>
<dbReference type="AlphaFoldDB" id="A0A1G4QJS8"/>
<accession>A0A1G4QJS8</accession>
<dbReference type="OrthoDB" id="350943at2"/>
<dbReference type="InterPro" id="IPR058551">
    <property type="entry name" value="Plasmid_parti_C"/>
</dbReference>
<evidence type="ECO:0000259" key="2">
    <source>
        <dbReference type="Pfam" id="PF25882"/>
    </source>
</evidence>
<reference evidence="4" key="1">
    <citation type="submission" date="2016-10" db="EMBL/GenBank/DDBJ databases">
        <authorList>
            <person name="Varghese N."/>
            <person name="Submissions S."/>
        </authorList>
    </citation>
    <scope>NUCLEOTIDE SEQUENCE [LARGE SCALE GENOMIC DNA]</scope>
    <source>
        <strain evidence="4">ATCC 51557</strain>
    </source>
</reference>
<dbReference type="NCBIfam" id="NF033725">
    <property type="entry name" value="borfam_49"/>
    <property type="match status" value="1"/>
</dbReference>
<dbReference type="EMBL" id="FMTE01000035">
    <property type="protein sequence ID" value="SCW44782.1"/>
    <property type="molecule type" value="Genomic_DNA"/>
</dbReference>
<feature type="domain" description="Plasmid partition protein putative C-terminal" evidence="2">
    <location>
        <begin position="135"/>
        <end position="186"/>
    </location>
</feature>
<dbReference type="Proteomes" id="UP000199262">
    <property type="component" value="Unassembled WGS sequence"/>
</dbReference>
<evidence type="ECO:0000313" key="3">
    <source>
        <dbReference type="EMBL" id="SCW44782.1"/>
    </source>
</evidence>
<dbReference type="InterPro" id="IPR058550">
    <property type="entry name" value="Plasmid_parti_N"/>
</dbReference>
<evidence type="ECO:0000259" key="1">
    <source>
        <dbReference type="Pfam" id="PF01672"/>
    </source>
</evidence>
<proteinExistence type="predicted"/>
<name>A0A1G4QJS8_BORJA</name>
<protein>
    <submittedName>
        <fullName evidence="3">Putative plasmid partition protein</fullName>
    </submittedName>
</protein>